<dbReference type="EMBL" id="PFHV01000104">
    <property type="protein sequence ID" value="PIX02794.1"/>
    <property type="molecule type" value="Genomic_DNA"/>
</dbReference>
<protein>
    <submittedName>
        <fullName evidence="1">Uncharacterized protein</fullName>
    </submittedName>
</protein>
<organism evidence="1 2">
    <name type="scientific">bacterium (Candidatus Gribaldobacteria) CG_4_8_14_3_um_filter_42_11</name>
    <dbReference type="NCBI Taxonomy" id="2014267"/>
    <lineage>
        <taxon>Bacteria</taxon>
        <taxon>Candidatus Gribaldobacteria</taxon>
    </lineage>
</organism>
<evidence type="ECO:0000313" key="1">
    <source>
        <dbReference type="EMBL" id="PIX02794.1"/>
    </source>
</evidence>
<dbReference type="AlphaFoldDB" id="A0A2M7IXG9"/>
<accession>A0A2M7IXG9</accession>
<dbReference type="Proteomes" id="UP000230505">
    <property type="component" value="Unassembled WGS sequence"/>
</dbReference>
<name>A0A2M7IXG9_9BACT</name>
<gene>
    <name evidence="1" type="ORF">COZ78_03800</name>
</gene>
<sequence>MFGSVFIFIPLSYPKTTAGATVKNQKEKKKGRSETLSFLVRSPYSLSSQGNGSTVGGLPPWPGRGYLAMDVHFLSTSDFVSYNPKDSILWIFLLDTLGILVQSTFLAPLFERTDFAVLSRADKITPSQLGGVILNFED</sequence>
<proteinExistence type="predicted"/>
<reference evidence="2" key="1">
    <citation type="submission" date="2017-09" db="EMBL/GenBank/DDBJ databases">
        <title>Depth-based differentiation of microbial function through sediment-hosted aquifers and enrichment of novel symbionts in the deep terrestrial subsurface.</title>
        <authorList>
            <person name="Probst A.J."/>
            <person name="Ladd B."/>
            <person name="Jarett J.K."/>
            <person name="Geller-Mcgrath D.E."/>
            <person name="Sieber C.M.K."/>
            <person name="Emerson J.B."/>
            <person name="Anantharaman K."/>
            <person name="Thomas B.C."/>
            <person name="Malmstrom R."/>
            <person name="Stieglmeier M."/>
            <person name="Klingl A."/>
            <person name="Woyke T."/>
            <person name="Ryan C.M."/>
            <person name="Banfield J.F."/>
        </authorList>
    </citation>
    <scope>NUCLEOTIDE SEQUENCE [LARGE SCALE GENOMIC DNA]</scope>
</reference>
<comment type="caution">
    <text evidence="1">The sequence shown here is derived from an EMBL/GenBank/DDBJ whole genome shotgun (WGS) entry which is preliminary data.</text>
</comment>
<evidence type="ECO:0000313" key="2">
    <source>
        <dbReference type="Proteomes" id="UP000230505"/>
    </source>
</evidence>